<gene>
    <name evidence="3" type="ORF">AVEN_249344_1</name>
</gene>
<comment type="caution">
    <text evidence="3">The sequence shown here is derived from an EMBL/GenBank/DDBJ whole genome shotgun (WGS) entry which is preliminary data.</text>
</comment>
<evidence type="ECO:0000256" key="2">
    <source>
        <dbReference type="SAM" id="MobiDB-lite"/>
    </source>
</evidence>
<evidence type="ECO:0000313" key="3">
    <source>
        <dbReference type="EMBL" id="GBN51628.1"/>
    </source>
</evidence>
<dbReference type="InterPro" id="IPR039919">
    <property type="entry name" value="ARHGEF10/ARHGEF17"/>
</dbReference>
<dbReference type="Proteomes" id="UP000499080">
    <property type="component" value="Unassembled WGS sequence"/>
</dbReference>
<dbReference type="AlphaFoldDB" id="A0A4Y2PI18"/>
<dbReference type="GO" id="GO:0005085">
    <property type="term" value="F:guanyl-nucleotide exchange factor activity"/>
    <property type="evidence" value="ECO:0007669"/>
    <property type="project" value="UniProtKB-KW"/>
</dbReference>
<proteinExistence type="predicted"/>
<dbReference type="GO" id="GO:0030036">
    <property type="term" value="P:actin cytoskeleton organization"/>
    <property type="evidence" value="ECO:0007669"/>
    <property type="project" value="TreeGrafter"/>
</dbReference>
<dbReference type="PANTHER" id="PTHR12877:SF15">
    <property type="entry name" value="RHO GUANINE NUCLEOTIDE EXCHANGE FACTOR 17"/>
    <property type="match status" value="1"/>
</dbReference>
<dbReference type="OrthoDB" id="4066896at2759"/>
<accession>A0A4Y2PI18</accession>
<name>A0A4Y2PI18_ARAVE</name>
<sequence>MPHGHFGYVRFITSIYATSRRNSSVYDGLSSFDDSSRPCSSADASSSSPYSALVISGGDGYEDFSNMVAVDTTGRDDSTNHLLMWRV</sequence>
<dbReference type="EMBL" id="BGPR01011497">
    <property type="protein sequence ID" value="GBN51628.1"/>
    <property type="molecule type" value="Genomic_DNA"/>
</dbReference>
<feature type="region of interest" description="Disordered" evidence="2">
    <location>
        <begin position="30"/>
        <end position="50"/>
    </location>
</feature>
<keyword evidence="4" id="KW-1185">Reference proteome</keyword>
<protein>
    <submittedName>
        <fullName evidence="3">Uncharacterized protein</fullName>
    </submittedName>
</protein>
<organism evidence="3 4">
    <name type="scientific">Araneus ventricosus</name>
    <name type="common">Orbweaver spider</name>
    <name type="synonym">Epeira ventricosa</name>
    <dbReference type="NCBI Taxonomy" id="182803"/>
    <lineage>
        <taxon>Eukaryota</taxon>
        <taxon>Metazoa</taxon>
        <taxon>Ecdysozoa</taxon>
        <taxon>Arthropoda</taxon>
        <taxon>Chelicerata</taxon>
        <taxon>Arachnida</taxon>
        <taxon>Araneae</taxon>
        <taxon>Araneomorphae</taxon>
        <taxon>Entelegynae</taxon>
        <taxon>Araneoidea</taxon>
        <taxon>Araneidae</taxon>
        <taxon>Araneus</taxon>
    </lineage>
</organism>
<dbReference type="PANTHER" id="PTHR12877">
    <property type="entry name" value="RHO GUANINE NUCLEOTIDE EXCHANGE FACTOR"/>
    <property type="match status" value="1"/>
</dbReference>
<evidence type="ECO:0000313" key="4">
    <source>
        <dbReference type="Proteomes" id="UP000499080"/>
    </source>
</evidence>
<keyword evidence="1" id="KW-0344">Guanine-nucleotide releasing factor</keyword>
<evidence type="ECO:0000256" key="1">
    <source>
        <dbReference type="ARBA" id="ARBA00022658"/>
    </source>
</evidence>
<reference evidence="3 4" key="1">
    <citation type="journal article" date="2019" name="Sci. Rep.">
        <title>Orb-weaving spider Araneus ventricosus genome elucidates the spidroin gene catalogue.</title>
        <authorList>
            <person name="Kono N."/>
            <person name="Nakamura H."/>
            <person name="Ohtoshi R."/>
            <person name="Moran D.A.P."/>
            <person name="Shinohara A."/>
            <person name="Yoshida Y."/>
            <person name="Fujiwara M."/>
            <person name="Mori M."/>
            <person name="Tomita M."/>
            <person name="Arakawa K."/>
        </authorList>
    </citation>
    <scope>NUCLEOTIDE SEQUENCE [LARGE SCALE GENOMIC DNA]</scope>
</reference>